<name>A0A1S0UA81_LOALO</name>
<reference evidence="1" key="1">
    <citation type="submission" date="2012-04" db="EMBL/GenBank/DDBJ databases">
        <title>The Genome Sequence of Loa loa.</title>
        <authorList>
            <consortium name="The Broad Institute Genome Sequencing Platform"/>
            <consortium name="Broad Institute Genome Sequencing Center for Infectious Disease"/>
            <person name="Nutman T.B."/>
            <person name="Fink D.L."/>
            <person name="Russ C."/>
            <person name="Young S."/>
            <person name="Zeng Q."/>
            <person name="Gargeya S."/>
            <person name="Alvarado L."/>
            <person name="Berlin A."/>
            <person name="Chapman S.B."/>
            <person name="Chen Z."/>
            <person name="Freedman E."/>
            <person name="Gellesch M."/>
            <person name="Goldberg J."/>
            <person name="Griggs A."/>
            <person name="Gujja S."/>
            <person name="Heilman E.R."/>
            <person name="Heiman D."/>
            <person name="Howarth C."/>
            <person name="Mehta T."/>
            <person name="Neiman D."/>
            <person name="Pearson M."/>
            <person name="Roberts A."/>
            <person name="Saif S."/>
            <person name="Shea T."/>
            <person name="Shenoy N."/>
            <person name="Sisk P."/>
            <person name="Stolte C."/>
            <person name="Sykes S."/>
            <person name="White J."/>
            <person name="Yandava C."/>
            <person name="Haas B."/>
            <person name="Henn M.R."/>
            <person name="Nusbaum C."/>
            <person name="Birren B."/>
        </authorList>
    </citation>
    <scope>NUCLEOTIDE SEQUENCE [LARGE SCALE GENOMIC DNA]</scope>
</reference>
<sequence>MTKSTRSSETLLDTYRNFLNTYQIHLRDINATNIFNRFKLIRSGINNLHLTETQVKSEIRKNISLKEEVSQLVRTQSIQIIPYGQRPTDWGTDPKVIYGWGNISSVTKVPSVYLFIFP</sequence>
<evidence type="ECO:0000313" key="1">
    <source>
        <dbReference type="EMBL" id="EFO27492.1"/>
    </source>
</evidence>
<dbReference type="KEGG" id="loa:LOAG_00984"/>
<gene>
    <name evidence="1" type="ORF">LOAG_00984</name>
</gene>
<dbReference type="GeneID" id="9938358"/>
<dbReference type="RefSeq" id="XP_003136572.1">
    <property type="nucleotide sequence ID" value="XM_003136524.1"/>
</dbReference>
<proteinExistence type="predicted"/>
<accession>A0A1S0UA81</accession>
<dbReference type="InParanoid" id="A0A1S0UA81"/>
<dbReference type="EMBL" id="JH712164">
    <property type="protein sequence ID" value="EFO27492.1"/>
    <property type="molecule type" value="Genomic_DNA"/>
</dbReference>
<dbReference type="AlphaFoldDB" id="A0A1S0UA81"/>
<dbReference type="CTD" id="9938358"/>
<protein>
    <submittedName>
        <fullName evidence="1">Uncharacterized protein</fullName>
    </submittedName>
</protein>
<organism evidence="1">
    <name type="scientific">Loa loa</name>
    <name type="common">Eye worm</name>
    <name type="synonym">Filaria loa</name>
    <dbReference type="NCBI Taxonomy" id="7209"/>
    <lineage>
        <taxon>Eukaryota</taxon>
        <taxon>Metazoa</taxon>
        <taxon>Ecdysozoa</taxon>
        <taxon>Nematoda</taxon>
        <taxon>Chromadorea</taxon>
        <taxon>Rhabditida</taxon>
        <taxon>Spirurina</taxon>
        <taxon>Spiruromorpha</taxon>
        <taxon>Filarioidea</taxon>
        <taxon>Onchocercidae</taxon>
        <taxon>Loa</taxon>
    </lineage>
</organism>